<dbReference type="Proteomes" id="UP000235589">
    <property type="component" value="Chromosome"/>
</dbReference>
<dbReference type="Gene3D" id="3.60.15.10">
    <property type="entry name" value="Ribonuclease Z/Hydroxyacylglutathione hydrolase-like"/>
    <property type="match status" value="1"/>
</dbReference>
<dbReference type="KEGG" id="mpec:B9O19_01997"/>
<evidence type="ECO:0000259" key="1">
    <source>
        <dbReference type="SMART" id="SM00849"/>
    </source>
</evidence>
<dbReference type="GeneID" id="98063373"/>
<keyword evidence="3" id="KW-1185">Reference proteome</keyword>
<protein>
    <submittedName>
        <fullName evidence="2">Beta-lactamase domain protein</fullName>
    </submittedName>
</protein>
<dbReference type="PROSITE" id="PS51257">
    <property type="entry name" value="PROKAR_LIPOPROTEIN"/>
    <property type="match status" value="1"/>
</dbReference>
<dbReference type="OrthoDB" id="9761531at2"/>
<dbReference type="RefSeq" id="WP_102366278.1">
    <property type="nucleotide sequence ID" value="NZ_CP020991.1"/>
</dbReference>
<dbReference type="SMART" id="SM00849">
    <property type="entry name" value="Lactamase_B"/>
    <property type="match status" value="1"/>
</dbReference>
<organism evidence="2 3">
    <name type="scientific">Monoglobus pectinilyticus</name>
    <dbReference type="NCBI Taxonomy" id="1981510"/>
    <lineage>
        <taxon>Bacteria</taxon>
        <taxon>Bacillati</taxon>
        <taxon>Bacillota</taxon>
        <taxon>Clostridia</taxon>
        <taxon>Monoglobales</taxon>
        <taxon>Monoglobaceae</taxon>
        <taxon>Monoglobus</taxon>
    </lineage>
</organism>
<dbReference type="CDD" id="cd07731">
    <property type="entry name" value="ComA-like_MBL-fold"/>
    <property type="match status" value="1"/>
</dbReference>
<dbReference type="EMBL" id="CP020991">
    <property type="protein sequence ID" value="AUO20141.1"/>
    <property type="molecule type" value="Genomic_DNA"/>
</dbReference>
<dbReference type="AlphaFoldDB" id="A0A2K9P4I2"/>
<dbReference type="InterPro" id="IPR001279">
    <property type="entry name" value="Metallo-B-lactamas"/>
</dbReference>
<proteinExistence type="predicted"/>
<dbReference type="InterPro" id="IPR036866">
    <property type="entry name" value="RibonucZ/Hydroxyglut_hydro"/>
</dbReference>
<dbReference type="InterPro" id="IPR035681">
    <property type="entry name" value="ComA-like_MBL"/>
</dbReference>
<name>A0A2K9P4I2_9FIRM</name>
<evidence type="ECO:0000313" key="2">
    <source>
        <dbReference type="EMBL" id="AUO20141.1"/>
    </source>
</evidence>
<gene>
    <name evidence="2" type="ORF">B9O19_01997</name>
</gene>
<dbReference type="PANTHER" id="PTHR30619">
    <property type="entry name" value="DNA INTERNALIZATION/COMPETENCE PROTEIN COMEC/REC2"/>
    <property type="match status" value="1"/>
</dbReference>
<dbReference type="SUPFAM" id="SSF56281">
    <property type="entry name" value="Metallo-hydrolase/oxidoreductase"/>
    <property type="match status" value="1"/>
</dbReference>
<sequence length="302" mass="32718">MKKYSLLISILLSIFLITSCCQNSEFIRPELSEPTPAASFYADNLSVDSSDKLSVHFIDVGQADCALLLCGGESMLIDGGNAADSSLLFSYLKKLNVTSIDYMICSHAHEDHVGGLSAPLSTMEVKNVFAPKKESTSKAYNNFKTKAAEQGLEIIHPQSGDTISFGGCTVEFFVPAGLGSSNMNNTSIICKITFGNTSFLFTGDAEREEEQNIIEQGCNLRADVLKVGHHGSETSTSYVFLREVMPKYSVISVGKKNSYGHPSEAVLSRLSDEGSEVFRTDLNGDIIMESDGTNISITTQKN</sequence>
<accession>A0A2K9P4I2</accession>
<dbReference type="InterPro" id="IPR052159">
    <property type="entry name" value="Competence_DNA_uptake"/>
</dbReference>
<evidence type="ECO:0000313" key="3">
    <source>
        <dbReference type="Proteomes" id="UP000235589"/>
    </source>
</evidence>
<dbReference type="PANTHER" id="PTHR30619:SF7">
    <property type="entry name" value="BETA-LACTAMASE DOMAIN PROTEIN"/>
    <property type="match status" value="1"/>
</dbReference>
<reference evidence="2 3" key="1">
    <citation type="submission" date="2017-04" db="EMBL/GenBank/DDBJ databases">
        <title>Monoglobus pectinilyticus 14 draft genome.</title>
        <authorList>
            <person name="Kim C."/>
            <person name="Rosendale D.I."/>
            <person name="Kelly W.J."/>
            <person name="Tannock G.W."/>
            <person name="Patchett M.L."/>
            <person name="Jordens J.Z."/>
        </authorList>
    </citation>
    <scope>NUCLEOTIDE SEQUENCE [LARGE SCALE GENOMIC DNA]</scope>
    <source>
        <strain evidence="2 3">14</strain>
    </source>
</reference>
<feature type="domain" description="Metallo-beta-lactamase" evidence="1">
    <location>
        <begin position="62"/>
        <end position="255"/>
    </location>
</feature>
<dbReference type="Pfam" id="PF00753">
    <property type="entry name" value="Lactamase_B"/>
    <property type="match status" value="1"/>
</dbReference>